<dbReference type="AlphaFoldDB" id="A0A0R2L9N6"/>
<dbReference type="PATRIC" id="fig|449659.4.peg.708"/>
<comment type="caution">
    <text evidence="1">The sequence shown here is derived from an EMBL/GenBank/DDBJ whole genome shotgun (WGS) entry which is preliminary data.</text>
</comment>
<sequence length="67" mass="7619">MGNKLDILRDYQVAEAEAAELDNFCAKIKNSDLAADFLKVYDEKRRSVINECRNLQNILEAIEAAED</sequence>
<dbReference type="OrthoDB" id="2302022at2"/>
<reference evidence="1 2" key="1">
    <citation type="journal article" date="2015" name="Genome Announc.">
        <title>Expanding the biotechnology potential of lactobacilli through comparative genomics of 213 strains and associated genera.</title>
        <authorList>
            <person name="Sun Z."/>
            <person name="Harris H.M."/>
            <person name="McCann A."/>
            <person name="Guo C."/>
            <person name="Argimon S."/>
            <person name="Zhang W."/>
            <person name="Yang X."/>
            <person name="Jeffery I.B."/>
            <person name="Cooney J.C."/>
            <person name="Kagawa T.F."/>
            <person name="Liu W."/>
            <person name="Song Y."/>
            <person name="Salvetti E."/>
            <person name="Wrobel A."/>
            <person name="Rasinkangas P."/>
            <person name="Parkhill J."/>
            <person name="Rea M.C."/>
            <person name="O'Sullivan O."/>
            <person name="Ritari J."/>
            <person name="Douillard F.P."/>
            <person name="Paul Ross R."/>
            <person name="Yang R."/>
            <person name="Briner A.E."/>
            <person name="Felis G.E."/>
            <person name="de Vos W.M."/>
            <person name="Barrangou R."/>
            <person name="Klaenhammer T.R."/>
            <person name="Caufield P.W."/>
            <person name="Cui Y."/>
            <person name="Zhang H."/>
            <person name="O'Toole P.W."/>
        </authorList>
    </citation>
    <scope>NUCLEOTIDE SEQUENCE [LARGE SCALE GENOMIC DNA]</scope>
    <source>
        <strain evidence="1 2">NBRC 103219</strain>
    </source>
</reference>
<keyword evidence="2" id="KW-1185">Reference proteome</keyword>
<proteinExistence type="predicted"/>
<evidence type="ECO:0000313" key="1">
    <source>
        <dbReference type="EMBL" id="KRN96517.1"/>
    </source>
</evidence>
<dbReference type="EMBL" id="JQCN01000066">
    <property type="protein sequence ID" value="KRN96517.1"/>
    <property type="molecule type" value="Genomic_DNA"/>
</dbReference>
<dbReference type="Proteomes" id="UP000051886">
    <property type="component" value="Unassembled WGS sequence"/>
</dbReference>
<gene>
    <name evidence="1" type="ORF">IV66_GL000702</name>
</gene>
<accession>A0A0R2L9N6</accession>
<organism evidence="1 2">
    <name type="scientific">Ligilactobacillus pobuzihii</name>
    <dbReference type="NCBI Taxonomy" id="449659"/>
    <lineage>
        <taxon>Bacteria</taxon>
        <taxon>Bacillati</taxon>
        <taxon>Bacillota</taxon>
        <taxon>Bacilli</taxon>
        <taxon>Lactobacillales</taxon>
        <taxon>Lactobacillaceae</taxon>
        <taxon>Ligilactobacillus</taxon>
    </lineage>
</organism>
<protein>
    <submittedName>
        <fullName evidence="1">Uncharacterized protein</fullName>
    </submittedName>
</protein>
<dbReference type="RefSeq" id="WP_017868669.1">
    <property type="nucleotide sequence ID" value="NZ_BJYB01000021.1"/>
</dbReference>
<evidence type="ECO:0000313" key="2">
    <source>
        <dbReference type="Proteomes" id="UP000051886"/>
    </source>
</evidence>
<name>A0A0R2L9N6_9LACO</name>